<keyword evidence="4" id="KW-0378">Hydrolase</keyword>
<dbReference type="SUPFAM" id="SSF55920">
    <property type="entry name" value="Creatinase/aminopeptidase"/>
    <property type="match status" value="1"/>
</dbReference>
<evidence type="ECO:0000256" key="5">
    <source>
        <dbReference type="ARBA" id="ARBA00023049"/>
    </source>
</evidence>
<keyword evidence="3" id="KW-0479">Metal-binding</keyword>
<dbReference type="InterPro" id="IPR000994">
    <property type="entry name" value="Pept_M24"/>
</dbReference>
<reference evidence="8" key="2">
    <citation type="journal article" date="2017" name="J. Med. Entomol.">
        <title>Transcriptome Analysis of the Triatoma infestans (Hemiptera: Reduviidae) Integument.</title>
        <authorList>
            <person name="Calderon-Fernandez G.M."/>
            <person name="Moriconi D.E."/>
            <person name="Dulbecco A.B."/>
            <person name="Juarez M.P."/>
        </authorList>
    </citation>
    <scope>NUCLEOTIDE SEQUENCE</scope>
    <source>
        <strain evidence="8">Int1</strain>
        <tissue evidence="8">Integument</tissue>
    </source>
</reference>
<dbReference type="GO" id="GO:0008237">
    <property type="term" value="F:metallopeptidase activity"/>
    <property type="evidence" value="ECO:0007669"/>
    <property type="project" value="UniProtKB-KW"/>
</dbReference>
<dbReference type="GO" id="GO:0046872">
    <property type="term" value="F:metal ion binding"/>
    <property type="evidence" value="ECO:0007669"/>
    <property type="project" value="UniProtKB-KW"/>
</dbReference>
<keyword evidence="5" id="KW-0482">Metalloprotease</keyword>
<dbReference type="AlphaFoldDB" id="A0A170TZG7"/>
<dbReference type="Pfam" id="PF00557">
    <property type="entry name" value="Peptidase_M24"/>
    <property type="match status" value="1"/>
</dbReference>
<dbReference type="InterPro" id="IPR036005">
    <property type="entry name" value="Creatinase/aminopeptidase-like"/>
</dbReference>
<organism evidence="8">
    <name type="scientific">Triatoma infestans</name>
    <name type="common">Assassin bug</name>
    <dbReference type="NCBI Taxonomy" id="30076"/>
    <lineage>
        <taxon>Eukaryota</taxon>
        <taxon>Metazoa</taxon>
        <taxon>Ecdysozoa</taxon>
        <taxon>Arthropoda</taxon>
        <taxon>Hexapoda</taxon>
        <taxon>Insecta</taxon>
        <taxon>Pterygota</taxon>
        <taxon>Neoptera</taxon>
        <taxon>Paraneoptera</taxon>
        <taxon>Hemiptera</taxon>
        <taxon>Heteroptera</taxon>
        <taxon>Panheteroptera</taxon>
        <taxon>Cimicomorpha</taxon>
        <taxon>Reduviidae</taxon>
        <taxon>Triatominae</taxon>
        <taxon>Triatoma</taxon>
    </lineage>
</organism>
<evidence type="ECO:0000256" key="4">
    <source>
        <dbReference type="ARBA" id="ARBA00022801"/>
    </source>
</evidence>
<dbReference type="GO" id="GO:0006508">
    <property type="term" value="P:proteolysis"/>
    <property type="evidence" value="ECO:0007669"/>
    <property type="project" value="UniProtKB-KW"/>
</dbReference>
<dbReference type="EMBL" id="GEMB01007983">
    <property type="protein sequence ID" value="JAR95476.1"/>
    <property type="molecule type" value="Transcribed_RNA"/>
</dbReference>
<reference evidence="8" key="1">
    <citation type="submission" date="2016-04" db="EMBL/GenBank/DDBJ databases">
        <authorList>
            <person name="Calderon-Fernandez G.M.Sr."/>
        </authorList>
    </citation>
    <scope>NUCLEOTIDE SEQUENCE</scope>
    <source>
        <strain evidence="8">Int1</strain>
        <tissue evidence="8">Integument</tissue>
    </source>
</reference>
<keyword evidence="6" id="KW-0464">Manganese</keyword>
<feature type="non-terminal residue" evidence="8">
    <location>
        <position position="1"/>
    </location>
</feature>
<feature type="non-terminal residue" evidence="8">
    <location>
        <position position="125"/>
    </location>
</feature>
<evidence type="ECO:0000259" key="7">
    <source>
        <dbReference type="Pfam" id="PF00557"/>
    </source>
</evidence>
<evidence type="ECO:0000256" key="3">
    <source>
        <dbReference type="ARBA" id="ARBA00022723"/>
    </source>
</evidence>
<sequence length="125" mass="14054">AIKYIMLRIRPGNYEYQADAIFKHFCYFSAGCKLSTCFGRCASGPNTLKLNYSPPMDRIIESGDLCVLEFGTKYCGYASKATVTYPANGEFTLEQKQIYKAVLTVRDKVLSIVKDGVSCMELQLY</sequence>
<evidence type="ECO:0000313" key="8">
    <source>
        <dbReference type="EMBL" id="JAR95476.1"/>
    </source>
</evidence>
<proteinExistence type="predicted"/>
<evidence type="ECO:0000256" key="6">
    <source>
        <dbReference type="ARBA" id="ARBA00023211"/>
    </source>
</evidence>
<evidence type="ECO:0000256" key="1">
    <source>
        <dbReference type="ARBA" id="ARBA00001936"/>
    </source>
</evidence>
<evidence type="ECO:0000256" key="2">
    <source>
        <dbReference type="ARBA" id="ARBA00022670"/>
    </source>
</evidence>
<feature type="domain" description="Peptidase M24" evidence="7">
    <location>
        <begin position="1"/>
        <end position="122"/>
    </location>
</feature>
<name>A0A170TZG7_TRIIF</name>
<accession>A0A170TZG7</accession>
<dbReference type="Gene3D" id="3.90.230.10">
    <property type="entry name" value="Creatinase/methionine aminopeptidase superfamily"/>
    <property type="match status" value="1"/>
</dbReference>
<dbReference type="InterPro" id="IPR052433">
    <property type="entry name" value="X-Pro_dipept-like"/>
</dbReference>
<protein>
    <submittedName>
        <fullName evidence="8">Xaa-pro dipeptidase</fullName>
    </submittedName>
</protein>
<keyword evidence="2" id="KW-0645">Protease</keyword>
<dbReference type="PANTHER" id="PTHR48480:SF2">
    <property type="entry name" value="PEPTIDASE D"/>
    <property type="match status" value="1"/>
</dbReference>
<dbReference type="PANTHER" id="PTHR48480">
    <property type="match status" value="1"/>
</dbReference>
<comment type="cofactor">
    <cofactor evidence="1">
        <name>Mn(2+)</name>
        <dbReference type="ChEBI" id="CHEBI:29035"/>
    </cofactor>
</comment>